<comment type="caution">
    <text evidence="2">The sequence shown here is derived from an EMBL/GenBank/DDBJ whole genome shotgun (WGS) entry which is preliminary data.</text>
</comment>
<evidence type="ECO:0000313" key="3">
    <source>
        <dbReference type="Proteomes" id="UP001369815"/>
    </source>
</evidence>
<dbReference type="AlphaFoldDB" id="A0AAX6MFL9"/>
<evidence type="ECO:0000256" key="1">
    <source>
        <dbReference type="SAM" id="MobiDB-lite"/>
    </source>
</evidence>
<protein>
    <submittedName>
        <fullName evidence="2">Uncharacterized protein</fullName>
    </submittedName>
</protein>
<sequence length="99" mass="11024">MPKITAYGQIGDAQSEWHPDMAIPKGGPLPKDSEDKTATVLIKPEPSIGCGTVQCPKVYWEKKVVYDQLVRKQQDVLQSSENFAQEAARNLGFSHIIIR</sequence>
<feature type="region of interest" description="Disordered" evidence="1">
    <location>
        <begin position="1"/>
        <end position="34"/>
    </location>
</feature>
<evidence type="ECO:0000313" key="2">
    <source>
        <dbReference type="EMBL" id="KAK6951450.1"/>
    </source>
</evidence>
<dbReference type="EMBL" id="JBANMG010000007">
    <property type="protein sequence ID" value="KAK6951450.1"/>
    <property type="molecule type" value="Genomic_DNA"/>
</dbReference>
<proteinExistence type="predicted"/>
<organism evidence="2 3">
    <name type="scientific">Daldinia eschscholtzii</name>
    <dbReference type="NCBI Taxonomy" id="292717"/>
    <lineage>
        <taxon>Eukaryota</taxon>
        <taxon>Fungi</taxon>
        <taxon>Dikarya</taxon>
        <taxon>Ascomycota</taxon>
        <taxon>Pezizomycotina</taxon>
        <taxon>Sordariomycetes</taxon>
        <taxon>Xylariomycetidae</taxon>
        <taxon>Xylariales</taxon>
        <taxon>Hypoxylaceae</taxon>
        <taxon>Daldinia</taxon>
    </lineage>
</organism>
<reference evidence="2 3" key="1">
    <citation type="journal article" date="2024" name="Front Chem Biol">
        <title>Unveiling the potential of Daldinia eschscholtzii MFLUCC 19-0629 through bioactivity and bioinformatics studies for enhanced sustainable agriculture production.</title>
        <authorList>
            <person name="Brooks S."/>
            <person name="Weaver J.A."/>
            <person name="Klomchit A."/>
            <person name="Alharthi S.A."/>
            <person name="Onlamun T."/>
            <person name="Nurani R."/>
            <person name="Vong T.K."/>
            <person name="Alberti F."/>
            <person name="Greco C."/>
        </authorList>
    </citation>
    <scope>NUCLEOTIDE SEQUENCE [LARGE SCALE GENOMIC DNA]</scope>
    <source>
        <strain evidence="2">MFLUCC 19-0629</strain>
    </source>
</reference>
<dbReference type="Proteomes" id="UP001369815">
    <property type="component" value="Unassembled WGS sequence"/>
</dbReference>
<keyword evidence="3" id="KW-1185">Reference proteome</keyword>
<name>A0AAX6MFL9_9PEZI</name>
<accession>A0AAX6MFL9</accession>
<gene>
    <name evidence="2" type="ORF">Daesc_007985</name>
</gene>